<dbReference type="PROSITE" id="PS50005">
    <property type="entry name" value="TPR"/>
    <property type="match status" value="1"/>
</dbReference>
<dbReference type="SUPFAM" id="SSF48452">
    <property type="entry name" value="TPR-like"/>
    <property type="match status" value="1"/>
</dbReference>
<dbReference type="GO" id="GO:0005634">
    <property type="term" value="C:nucleus"/>
    <property type="evidence" value="ECO:0007669"/>
    <property type="project" value="TreeGrafter"/>
</dbReference>
<evidence type="ECO:0000313" key="2">
    <source>
        <dbReference type="EMBL" id="KKY16548.1"/>
    </source>
</evidence>
<accession>A0A0G2FXQ5</accession>
<keyword evidence="3" id="KW-1185">Reference proteome</keyword>
<organism evidence="2 3">
    <name type="scientific">Phaeomoniella chlamydospora</name>
    <name type="common">Phaeoacremonium chlamydosporum</name>
    <dbReference type="NCBI Taxonomy" id="158046"/>
    <lineage>
        <taxon>Eukaryota</taxon>
        <taxon>Fungi</taxon>
        <taxon>Dikarya</taxon>
        <taxon>Ascomycota</taxon>
        <taxon>Pezizomycotina</taxon>
        <taxon>Eurotiomycetes</taxon>
        <taxon>Chaetothyriomycetidae</taxon>
        <taxon>Phaeomoniellales</taxon>
        <taxon>Phaeomoniellaceae</taxon>
        <taxon>Phaeomoniella</taxon>
    </lineage>
</organism>
<evidence type="ECO:0000256" key="1">
    <source>
        <dbReference type="PROSITE-ProRule" id="PRU00339"/>
    </source>
</evidence>
<feature type="repeat" description="TPR" evidence="1">
    <location>
        <begin position="93"/>
        <end position="126"/>
    </location>
</feature>
<comment type="caution">
    <text evidence="2">The sequence shown here is derived from an EMBL/GenBank/DDBJ whole genome shotgun (WGS) entry which is preliminary data.</text>
</comment>
<dbReference type="Gene3D" id="1.25.40.10">
    <property type="entry name" value="Tetratricopeptide repeat domain"/>
    <property type="match status" value="1"/>
</dbReference>
<protein>
    <submittedName>
        <fullName evidence="2">Putative tetratricopeptide repeat domain-containing protein</fullName>
    </submittedName>
</protein>
<dbReference type="GO" id="GO:0030544">
    <property type="term" value="F:Hsp70 protein binding"/>
    <property type="evidence" value="ECO:0007669"/>
    <property type="project" value="TreeGrafter"/>
</dbReference>
<dbReference type="OrthoDB" id="433738at2759"/>
<reference evidence="2 3" key="2">
    <citation type="submission" date="2015-05" db="EMBL/GenBank/DDBJ databases">
        <authorList>
            <person name="Morales-Cruz A."/>
            <person name="Amrine K.C."/>
            <person name="Cantu D."/>
        </authorList>
    </citation>
    <scope>NUCLEOTIDE SEQUENCE [LARGE SCALE GENOMIC DNA]</scope>
    <source>
        <strain evidence="2">UCRPC4</strain>
    </source>
</reference>
<proteinExistence type="predicted"/>
<dbReference type="Proteomes" id="UP000053317">
    <property type="component" value="Unassembled WGS sequence"/>
</dbReference>
<dbReference type="PANTHER" id="PTHR46035:SF3">
    <property type="entry name" value="TRANSLOCATION PROTEIN SEC72"/>
    <property type="match status" value="1"/>
</dbReference>
<dbReference type="GO" id="GO:0051879">
    <property type="term" value="F:Hsp90 protein binding"/>
    <property type="evidence" value="ECO:0007669"/>
    <property type="project" value="TreeGrafter"/>
</dbReference>
<sequence>MPVNPKRSATITKMRETASTAHRKGNYAEAVRLYSFSIDMANQRPAWEPSGLVRDELALLYANRAQSHMAAQNWVEGWKDAESSVECKRIQNSKAWWRGGKCLYEMGRYTDAAEWLTKALELEGKEGEAGKDISGLLADAKRELDKDIKI</sequence>
<dbReference type="PANTHER" id="PTHR46035">
    <property type="entry name" value="TETRATRICOPEPTIDE REPEAT PROTEIN 4"/>
    <property type="match status" value="1"/>
</dbReference>
<dbReference type="InterPro" id="IPR019734">
    <property type="entry name" value="TPR_rpt"/>
</dbReference>
<dbReference type="GO" id="GO:0006457">
    <property type="term" value="P:protein folding"/>
    <property type="evidence" value="ECO:0007669"/>
    <property type="project" value="TreeGrafter"/>
</dbReference>
<reference evidence="2 3" key="1">
    <citation type="submission" date="2015-05" db="EMBL/GenBank/DDBJ databases">
        <title>Distinctive expansion of gene families associated with plant cell wall degradation and secondary metabolism in the genomes of grapevine trunk pathogens.</title>
        <authorList>
            <person name="Lawrence D.P."/>
            <person name="Travadon R."/>
            <person name="Rolshausen P.E."/>
            <person name="Baumgartner K."/>
        </authorList>
    </citation>
    <scope>NUCLEOTIDE SEQUENCE [LARGE SCALE GENOMIC DNA]</scope>
    <source>
        <strain evidence="2">UCRPC4</strain>
    </source>
</reference>
<dbReference type="InterPro" id="IPR011990">
    <property type="entry name" value="TPR-like_helical_dom_sf"/>
</dbReference>
<dbReference type="EMBL" id="LCWF01000160">
    <property type="protein sequence ID" value="KKY16548.1"/>
    <property type="molecule type" value="Genomic_DNA"/>
</dbReference>
<dbReference type="GO" id="GO:0005829">
    <property type="term" value="C:cytosol"/>
    <property type="evidence" value="ECO:0007669"/>
    <property type="project" value="TreeGrafter"/>
</dbReference>
<evidence type="ECO:0000313" key="3">
    <source>
        <dbReference type="Proteomes" id="UP000053317"/>
    </source>
</evidence>
<keyword evidence="1" id="KW-0802">TPR repeat</keyword>
<name>A0A0G2FXQ5_PHACM</name>
<gene>
    <name evidence="2" type="ORF">UCRPC4_g05885</name>
</gene>
<dbReference type="AlphaFoldDB" id="A0A0G2FXQ5"/>